<accession>A0ABM1L6A0</accession>
<evidence type="ECO:0000256" key="2">
    <source>
        <dbReference type="SAM" id="MobiDB-lite"/>
    </source>
</evidence>
<feature type="region of interest" description="Disordered" evidence="2">
    <location>
        <begin position="87"/>
        <end position="172"/>
    </location>
</feature>
<dbReference type="InterPro" id="IPR000215">
    <property type="entry name" value="Serpin_fam"/>
</dbReference>
<name>A0ABM1L6A0_GEKJA</name>
<dbReference type="PANTHER" id="PTHR11461:SF186">
    <property type="entry name" value="SERPIN B4"/>
    <property type="match status" value="1"/>
</dbReference>
<dbReference type="GeneID" id="107122860"/>
<dbReference type="PANTHER" id="PTHR11461">
    <property type="entry name" value="SERINE PROTEASE INHIBITOR, SERPIN"/>
    <property type="match status" value="1"/>
</dbReference>
<dbReference type="Pfam" id="PF00079">
    <property type="entry name" value="Serpin"/>
    <property type="match status" value="2"/>
</dbReference>
<dbReference type="InterPro" id="IPR036186">
    <property type="entry name" value="Serpin_sf"/>
</dbReference>
<reference evidence="5" key="1">
    <citation type="submission" date="2025-08" db="UniProtKB">
        <authorList>
            <consortium name="RefSeq"/>
        </authorList>
    </citation>
    <scope>IDENTIFICATION</scope>
</reference>
<organism evidence="4 5">
    <name type="scientific">Gekko japonicus</name>
    <name type="common">Schlegel's Japanese gecko</name>
    <dbReference type="NCBI Taxonomy" id="146911"/>
    <lineage>
        <taxon>Eukaryota</taxon>
        <taxon>Metazoa</taxon>
        <taxon>Chordata</taxon>
        <taxon>Craniata</taxon>
        <taxon>Vertebrata</taxon>
        <taxon>Euteleostomi</taxon>
        <taxon>Lepidosauria</taxon>
        <taxon>Squamata</taxon>
        <taxon>Bifurcata</taxon>
        <taxon>Gekkota</taxon>
        <taxon>Gekkonidae</taxon>
        <taxon>Gekkoninae</taxon>
        <taxon>Gekko</taxon>
    </lineage>
</organism>
<gene>
    <name evidence="5" type="primary">LOC107122860</name>
</gene>
<dbReference type="Proteomes" id="UP000694871">
    <property type="component" value="Unplaced"/>
</dbReference>
<evidence type="ECO:0000259" key="3">
    <source>
        <dbReference type="SMART" id="SM00093"/>
    </source>
</evidence>
<proteinExistence type="inferred from homology"/>
<dbReference type="InterPro" id="IPR023796">
    <property type="entry name" value="Serpin_dom"/>
</dbReference>
<feature type="domain" description="Serpin" evidence="3">
    <location>
        <begin position="13"/>
        <end position="482"/>
    </location>
</feature>
<feature type="compositionally biased region" description="Pro residues" evidence="2">
    <location>
        <begin position="147"/>
        <end position="158"/>
    </location>
</feature>
<evidence type="ECO:0000313" key="4">
    <source>
        <dbReference type="Proteomes" id="UP000694871"/>
    </source>
</evidence>
<dbReference type="SMART" id="SM00093">
    <property type="entry name" value="SERPIN"/>
    <property type="match status" value="1"/>
</dbReference>
<dbReference type="InterPro" id="IPR042185">
    <property type="entry name" value="Serpin_sf_2"/>
</dbReference>
<dbReference type="InterPro" id="IPR023795">
    <property type="entry name" value="Serpin_CS"/>
</dbReference>
<feature type="compositionally biased region" description="Basic and acidic residues" evidence="2">
    <location>
        <begin position="88"/>
        <end position="144"/>
    </location>
</feature>
<evidence type="ECO:0000313" key="5">
    <source>
        <dbReference type="RefSeq" id="XP_015281487.1"/>
    </source>
</evidence>
<keyword evidence="4" id="KW-1185">Reference proteome</keyword>
<sequence length="483" mass="55320">MTTLPEANAKLALDYFRHLSEQHPCDNLLCSPVNLTCSLGLLLYASRGGTAAELEKVLHWDELKESEKVRNKRYLMTRIRTSASPVKFQEKDKIYPGHRRYPEQHAKSCDDRLHPHEPHHARPSDRRRPAPEPEHTKPHDERRQAPQRPPGHPEPEAPSCPQTSVPDYKCEDPEGVHTGFSKILEQLNKPSTDYFLSFANKLFGNYAFIQKFLFCALKLYLTEVGRADFHNTPEEVRRLINLWVEAQSHGEIKDLLPEQSVDSLTQLLMVNTIYFRGLWEIQFNKELTEEAPFYTNEKASHTVQLMHTRGTFNTGMVHLNNTEVQILEIPYKNHEMSLFILLPKAENPDSCLQLEDALSHVELLDWSSYLKPEDVKVAIPKFSMEKTADADKYLNLSQISDSEKADISGAITIHGVALSQLVHDTFFEADEEGAKEPAAKEDQASKSHRHGPVHFVADHPFLFYVLHKFTQSIIIFGRFSKPE</sequence>
<dbReference type="InterPro" id="IPR042178">
    <property type="entry name" value="Serpin_sf_1"/>
</dbReference>
<dbReference type="PROSITE" id="PS00284">
    <property type="entry name" value="SERPIN"/>
    <property type="match status" value="1"/>
</dbReference>
<comment type="similarity">
    <text evidence="1">Belongs to the serpin family. Ov-serpin subfamily.</text>
</comment>
<evidence type="ECO:0000256" key="1">
    <source>
        <dbReference type="ARBA" id="ARBA00006426"/>
    </source>
</evidence>
<dbReference type="Gene3D" id="3.30.497.10">
    <property type="entry name" value="Antithrombin, subunit I, domain 2"/>
    <property type="match status" value="2"/>
</dbReference>
<dbReference type="SUPFAM" id="SSF56574">
    <property type="entry name" value="Serpins"/>
    <property type="match status" value="1"/>
</dbReference>
<protein>
    <submittedName>
        <fullName evidence="5">Leukocyte elastase inhibitor-like</fullName>
    </submittedName>
</protein>
<dbReference type="RefSeq" id="XP_015281487.1">
    <property type="nucleotide sequence ID" value="XM_015426001.1"/>
</dbReference>
<dbReference type="Gene3D" id="2.30.39.10">
    <property type="entry name" value="Alpha-1-antitrypsin, domain 1"/>
    <property type="match status" value="1"/>
</dbReference>